<dbReference type="AlphaFoldDB" id="A0A915JA41"/>
<accession>A0A915JA41</accession>
<name>A0A915JA41_ROMCU</name>
<organism evidence="1 2">
    <name type="scientific">Romanomermis culicivorax</name>
    <name type="common">Nematode worm</name>
    <dbReference type="NCBI Taxonomy" id="13658"/>
    <lineage>
        <taxon>Eukaryota</taxon>
        <taxon>Metazoa</taxon>
        <taxon>Ecdysozoa</taxon>
        <taxon>Nematoda</taxon>
        <taxon>Enoplea</taxon>
        <taxon>Dorylaimia</taxon>
        <taxon>Mermithida</taxon>
        <taxon>Mermithoidea</taxon>
        <taxon>Mermithidae</taxon>
        <taxon>Romanomermis</taxon>
    </lineage>
</organism>
<proteinExistence type="predicted"/>
<sequence>MKTDFSKLFGFLGFRLGFLRNGKGRFIFAFLAEWYGRECSLWDVTERNRNLRSVRFAWRLPSVAFRKIELYLPTESNLRKIFEHLSDCQKGYMPQSNA</sequence>
<protein>
    <submittedName>
        <fullName evidence="2">Uncharacterized protein</fullName>
    </submittedName>
</protein>
<keyword evidence="1" id="KW-1185">Reference proteome</keyword>
<dbReference type="WBParaSite" id="nRc.2.0.1.t23358-RA">
    <property type="protein sequence ID" value="nRc.2.0.1.t23358-RA"/>
    <property type="gene ID" value="nRc.2.0.1.g23358"/>
</dbReference>
<reference evidence="2" key="1">
    <citation type="submission" date="2022-11" db="UniProtKB">
        <authorList>
            <consortium name="WormBaseParasite"/>
        </authorList>
    </citation>
    <scope>IDENTIFICATION</scope>
</reference>
<evidence type="ECO:0000313" key="2">
    <source>
        <dbReference type="WBParaSite" id="nRc.2.0.1.t23358-RA"/>
    </source>
</evidence>
<evidence type="ECO:0000313" key="1">
    <source>
        <dbReference type="Proteomes" id="UP000887565"/>
    </source>
</evidence>
<dbReference type="Proteomes" id="UP000887565">
    <property type="component" value="Unplaced"/>
</dbReference>